<feature type="region of interest" description="Disordered" evidence="1">
    <location>
        <begin position="623"/>
        <end position="818"/>
    </location>
</feature>
<accession>A0A9P4L491</accession>
<dbReference type="Proteomes" id="UP000800039">
    <property type="component" value="Unassembled WGS sequence"/>
</dbReference>
<dbReference type="RefSeq" id="XP_040783783.1">
    <property type="nucleotide sequence ID" value="XM_040934311.1"/>
</dbReference>
<evidence type="ECO:0000313" key="3">
    <source>
        <dbReference type="Proteomes" id="UP000800039"/>
    </source>
</evidence>
<feature type="compositionally biased region" description="Polar residues" evidence="1">
    <location>
        <begin position="735"/>
        <end position="744"/>
    </location>
</feature>
<feature type="compositionally biased region" description="Polar residues" evidence="1">
    <location>
        <begin position="356"/>
        <end position="366"/>
    </location>
</feature>
<organism evidence="2 3">
    <name type="scientific">Cucurbitaria berberidis CBS 394.84</name>
    <dbReference type="NCBI Taxonomy" id="1168544"/>
    <lineage>
        <taxon>Eukaryota</taxon>
        <taxon>Fungi</taxon>
        <taxon>Dikarya</taxon>
        <taxon>Ascomycota</taxon>
        <taxon>Pezizomycotina</taxon>
        <taxon>Dothideomycetes</taxon>
        <taxon>Pleosporomycetidae</taxon>
        <taxon>Pleosporales</taxon>
        <taxon>Pleosporineae</taxon>
        <taxon>Cucurbitariaceae</taxon>
        <taxon>Cucurbitaria</taxon>
    </lineage>
</organism>
<feature type="compositionally biased region" description="Basic and acidic residues" evidence="1">
    <location>
        <begin position="790"/>
        <end position="818"/>
    </location>
</feature>
<sequence>MAANKEFIKQKIQQGNDVKIPPRENVLAAADHIRNLFEKKKFAYGVMGGLEMLCLGYRRDISDLHIAYDDRDFNRIKAKLGADKRAQLPDGMNSLFPAKVLVRTGPAYKDAECINAATIEVNLIPPGSYGTPSSGMISANLVLLSLKDAKLKTYKCLNMLHLVKTLVHLCRVRDLAWDPRKDILFLCQHYGEEVQSIRAQLNQKEVQENFLGTPFVSQLSSEDQRKCYQILLGKDPPPVMAVIPPPPSDGHKHSHSASEIPRPRMNSQNSSPELLSPPLPGKPNSSRQQATKTKSQSIDLTASPKPPPALPVTGRDSRSRYRPISVPNSRNNSPKSSPLVNSLRPKSMDMRHLPQPGSSQNTHHMSAQNVANTKEKFVSNLAPTSMVDSVRRSMPDLNVGFSDPVVPVASSQPFVANATGTNQSPQQLFSTLPVEMLATPATYKSGQKHLKPQLGLGGDNSLPNLRAEKRTLTTADSILPNARVTYQGPQKAKLEPSGTPKPQSQVGSLHMVNPKEEAALLQQYVPNLEEVASKLHLVGSEGLYEAPLKSTLPTEPSLRNAPQQASHVFELDATPPQKGTVIGELSADSDAALQENSSLPSEQMQPNIYNRPITDELLFSLPDSHTSTASIPHQQRSYRPSNPRTQSAPFTALPTSLKVGGLGAPRPHSRTPSNSISYTPSQTASSQLPATKTNASRYSQYYSPPSSEPNSEHSSPQPSPALPSLYKAYSPPSIPLQSLKAQQARTEHLERQARSRNVDTVQGVDGAQSYFRMHKRDASHDSQASTASHDSSKLAREYQVELPDFDRGYNSRDEVVDA</sequence>
<feature type="compositionally biased region" description="Low complexity" evidence="1">
    <location>
        <begin position="325"/>
        <end position="338"/>
    </location>
</feature>
<dbReference type="AlphaFoldDB" id="A0A9P4L491"/>
<feature type="compositionally biased region" description="Polar residues" evidence="1">
    <location>
        <begin position="283"/>
        <end position="300"/>
    </location>
</feature>
<feature type="compositionally biased region" description="Pro residues" evidence="1">
    <location>
        <begin position="238"/>
        <end position="248"/>
    </location>
</feature>
<evidence type="ECO:0000313" key="2">
    <source>
        <dbReference type="EMBL" id="KAF1841220.1"/>
    </source>
</evidence>
<feature type="region of interest" description="Disordered" evidence="1">
    <location>
        <begin position="238"/>
        <end position="366"/>
    </location>
</feature>
<dbReference type="OrthoDB" id="10066232at2759"/>
<comment type="caution">
    <text evidence="2">The sequence shown here is derived from an EMBL/GenBank/DDBJ whole genome shotgun (WGS) entry which is preliminary data.</text>
</comment>
<dbReference type="EMBL" id="ML976619">
    <property type="protein sequence ID" value="KAF1841220.1"/>
    <property type="molecule type" value="Genomic_DNA"/>
</dbReference>
<dbReference type="GeneID" id="63851562"/>
<proteinExistence type="predicted"/>
<feature type="compositionally biased region" description="Low complexity" evidence="1">
    <location>
        <begin position="696"/>
        <end position="716"/>
    </location>
</feature>
<feature type="compositionally biased region" description="Basic and acidic residues" evidence="1">
    <location>
        <begin position="745"/>
        <end position="757"/>
    </location>
</feature>
<keyword evidence="3" id="KW-1185">Reference proteome</keyword>
<feature type="region of interest" description="Disordered" evidence="1">
    <location>
        <begin position="487"/>
        <end position="507"/>
    </location>
</feature>
<protein>
    <submittedName>
        <fullName evidence="2">Uncharacterized protein</fullName>
    </submittedName>
</protein>
<reference evidence="2" key="1">
    <citation type="submission" date="2020-01" db="EMBL/GenBank/DDBJ databases">
        <authorList>
            <consortium name="DOE Joint Genome Institute"/>
            <person name="Haridas S."/>
            <person name="Albert R."/>
            <person name="Binder M."/>
            <person name="Bloem J."/>
            <person name="Labutti K."/>
            <person name="Salamov A."/>
            <person name="Andreopoulos B."/>
            <person name="Baker S.E."/>
            <person name="Barry K."/>
            <person name="Bills G."/>
            <person name="Bluhm B.H."/>
            <person name="Cannon C."/>
            <person name="Castanera R."/>
            <person name="Culley D.E."/>
            <person name="Daum C."/>
            <person name="Ezra D."/>
            <person name="Gonzalez J.B."/>
            <person name="Henrissat B."/>
            <person name="Kuo A."/>
            <person name="Liang C."/>
            <person name="Lipzen A."/>
            <person name="Lutzoni F."/>
            <person name="Magnuson J."/>
            <person name="Mondo S."/>
            <person name="Nolan M."/>
            <person name="Ohm R."/>
            <person name="Pangilinan J."/>
            <person name="Park H.-J."/>
            <person name="Ramirez L."/>
            <person name="Alfaro M."/>
            <person name="Sun H."/>
            <person name="Tritt A."/>
            <person name="Yoshinaga Y."/>
            <person name="Zwiers L.-H."/>
            <person name="Turgeon B.G."/>
            <person name="Goodwin S.B."/>
            <person name="Spatafora J.W."/>
            <person name="Crous P.W."/>
            <person name="Grigoriev I.V."/>
        </authorList>
    </citation>
    <scope>NUCLEOTIDE SEQUENCE</scope>
    <source>
        <strain evidence="2">CBS 394.84</strain>
    </source>
</reference>
<feature type="compositionally biased region" description="Polar residues" evidence="1">
    <location>
        <begin position="623"/>
        <end position="649"/>
    </location>
</feature>
<feature type="compositionally biased region" description="Polar residues" evidence="1">
    <location>
        <begin position="670"/>
        <end position="695"/>
    </location>
</feature>
<gene>
    <name evidence="2" type="ORF">K460DRAFT_371231</name>
</gene>
<evidence type="ECO:0000256" key="1">
    <source>
        <dbReference type="SAM" id="MobiDB-lite"/>
    </source>
</evidence>
<name>A0A9P4L491_9PLEO</name>